<organism evidence="1 2">
    <name type="scientific">Rhynchophorus ferrugineus</name>
    <name type="common">Red palm weevil</name>
    <name type="synonym">Curculio ferrugineus</name>
    <dbReference type="NCBI Taxonomy" id="354439"/>
    <lineage>
        <taxon>Eukaryota</taxon>
        <taxon>Metazoa</taxon>
        <taxon>Ecdysozoa</taxon>
        <taxon>Arthropoda</taxon>
        <taxon>Hexapoda</taxon>
        <taxon>Insecta</taxon>
        <taxon>Pterygota</taxon>
        <taxon>Neoptera</taxon>
        <taxon>Endopterygota</taxon>
        <taxon>Coleoptera</taxon>
        <taxon>Polyphaga</taxon>
        <taxon>Cucujiformia</taxon>
        <taxon>Curculionidae</taxon>
        <taxon>Dryophthorinae</taxon>
        <taxon>Rhynchophorus</taxon>
    </lineage>
</organism>
<protein>
    <submittedName>
        <fullName evidence="1">Uncharacterized protein</fullName>
    </submittedName>
</protein>
<dbReference type="Proteomes" id="UP000625711">
    <property type="component" value="Unassembled WGS sequence"/>
</dbReference>
<comment type="caution">
    <text evidence="1">The sequence shown here is derived from an EMBL/GenBank/DDBJ whole genome shotgun (WGS) entry which is preliminary data.</text>
</comment>
<name>A0A834I2K1_RHYFE</name>
<dbReference type="AlphaFoldDB" id="A0A834I2K1"/>
<proteinExistence type="predicted"/>
<sequence length="379" mass="41502">MNSAADKDLLFYAPPKLFLYQSSGKSPSVSLFSEPIGYKAPSFSSLSKIFSYDVKENLGFALLCPAQALPIPKFRLYRRLEAKVPVYPYPLVLISGSLEPVGSRAPSFSTESEVFTMKRPVLTNLALLCPAQEPVGSRRPALSSESDISSLKRPSGVNIAVLCPAQEPVGSRAPSFSFESQIYITKRSQGTTFALLCPAQAFPKPTFKLHRSHLIRKHFRTYERVPKVSFCFALLKPYPNLILKPIGYKAPTFATESKGSIFDKKLGKGFALLCPAQGLPVPLFSCGVPCPGVQVGGTTASFNIFSVEPTNNVAPKKVGAEFGGWRVLNVRNGSTEPTNNVSPKKDLIKFEGWQVLQVRQDGIAWLTCQVTGYPVPRYL</sequence>
<reference evidence="1" key="1">
    <citation type="submission" date="2020-08" db="EMBL/GenBank/DDBJ databases">
        <title>Genome sequencing and assembly of the red palm weevil Rhynchophorus ferrugineus.</title>
        <authorList>
            <person name="Dias G.B."/>
            <person name="Bergman C.M."/>
            <person name="Manee M."/>
        </authorList>
    </citation>
    <scope>NUCLEOTIDE SEQUENCE</scope>
    <source>
        <strain evidence="1">AA-2017</strain>
        <tissue evidence="1">Whole larva</tissue>
    </source>
</reference>
<evidence type="ECO:0000313" key="2">
    <source>
        <dbReference type="Proteomes" id="UP000625711"/>
    </source>
</evidence>
<evidence type="ECO:0000313" key="1">
    <source>
        <dbReference type="EMBL" id="KAF7271146.1"/>
    </source>
</evidence>
<dbReference type="OrthoDB" id="6778226at2759"/>
<gene>
    <name evidence="1" type="ORF">GWI33_015952</name>
</gene>
<accession>A0A834I2K1</accession>
<keyword evidence="2" id="KW-1185">Reference proteome</keyword>
<dbReference type="EMBL" id="JAACXV010014011">
    <property type="protein sequence ID" value="KAF7271146.1"/>
    <property type="molecule type" value="Genomic_DNA"/>
</dbReference>